<reference evidence="2" key="1">
    <citation type="submission" date="2017-05" db="EMBL/GenBank/DDBJ databases">
        <title>Physiological properties and genetic analysis related to exopolysaccharide production of fresh-water unicellular cyanobacterium Aphanothece sacrum, Suizenji Nori, that has been cultured as a food source in Japan.</title>
        <authorList>
            <person name="Kanesaki Y."/>
            <person name="Yoshikawa S."/>
            <person name="Ohki K."/>
        </authorList>
    </citation>
    <scope>NUCLEOTIDE SEQUENCE [LARGE SCALE GENOMIC DNA]</scope>
    <source>
        <strain evidence="2">FPU1</strain>
    </source>
</reference>
<evidence type="ECO:0000313" key="2">
    <source>
        <dbReference type="Proteomes" id="UP000287247"/>
    </source>
</evidence>
<dbReference type="RefSeq" id="WP_124970350.1">
    <property type="nucleotide sequence ID" value="NZ_BDQK01000013.1"/>
</dbReference>
<dbReference type="AlphaFoldDB" id="A0A401IHN3"/>
<comment type="caution">
    <text evidence="1">The sequence shown here is derived from an EMBL/GenBank/DDBJ whole genome shotgun (WGS) entry which is preliminary data.</text>
</comment>
<dbReference type="OrthoDB" id="583535at2"/>
<proteinExistence type="predicted"/>
<sequence length="170" mass="18661">MNYLSRILFGTSIVAGTLLAMSTEVRSLNLYNTYDEEALTQIADNQILAKVEGFTPDTYQILRESPRRQVAKATMNDFVVPGQYAIFAGCDDQCSGINITVTDASGKKLVSDKGKQSAHVLVTQAMSSEQPLKIEMEVKCNTSGAISGVESNDRKVEACYSYSTIWQKVK</sequence>
<organism evidence="1 2">
    <name type="scientific">Aphanothece sacrum FPU1</name>
    <dbReference type="NCBI Taxonomy" id="1920663"/>
    <lineage>
        <taxon>Bacteria</taxon>
        <taxon>Bacillati</taxon>
        <taxon>Cyanobacteriota</taxon>
        <taxon>Cyanophyceae</taxon>
        <taxon>Oscillatoriophycideae</taxon>
        <taxon>Chroococcales</taxon>
        <taxon>Aphanothecaceae</taxon>
        <taxon>Aphanothece</taxon>
    </lineage>
</organism>
<name>A0A401IHN3_APHSA</name>
<gene>
    <name evidence="1" type="ORF">AsFPU1_2114</name>
</gene>
<accession>A0A401IHN3</accession>
<dbReference type="EMBL" id="BDQK01000013">
    <property type="protein sequence ID" value="GBF80710.1"/>
    <property type="molecule type" value="Genomic_DNA"/>
</dbReference>
<protein>
    <submittedName>
        <fullName evidence="1">Uncharacterized protein</fullName>
    </submittedName>
</protein>
<keyword evidence="2" id="KW-1185">Reference proteome</keyword>
<evidence type="ECO:0000313" key="1">
    <source>
        <dbReference type="EMBL" id="GBF80710.1"/>
    </source>
</evidence>
<dbReference type="Proteomes" id="UP000287247">
    <property type="component" value="Unassembled WGS sequence"/>
</dbReference>